<dbReference type="Gene3D" id="3.90.550.10">
    <property type="entry name" value="Spore Coat Polysaccharide Biosynthesis Protein SpsA, Chain A"/>
    <property type="match status" value="1"/>
</dbReference>
<dbReference type="InterPro" id="IPR029044">
    <property type="entry name" value="Nucleotide-diphossugar_trans"/>
</dbReference>
<keyword evidence="2" id="KW-0808">Transferase</keyword>
<dbReference type="InterPro" id="IPR001173">
    <property type="entry name" value="Glyco_trans_2-like"/>
</dbReference>
<name>A0ABY4D6F3_9BACT</name>
<keyword evidence="2" id="KW-0614">Plasmid</keyword>
<protein>
    <submittedName>
        <fullName evidence="2">Glycosyltransferase</fullName>
        <ecNumber evidence="2">2.4.-.-</ecNumber>
    </submittedName>
</protein>
<dbReference type="Proteomes" id="UP000831113">
    <property type="component" value="Plasmid unnamed4"/>
</dbReference>
<dbReference type="PANTHER" id="PTHR22916:SF3">
    <property type="entry name" value="UDP-GLCNAC:BETAGAL BETA-1,3-N-ACETYLGLUCOSAMINYLTRANSFERASE-LIKE PROTEIN 1"/>
    <property type="match status" value="1"/>
</dbReference>
<dbReference type="EC" id="2.4.-.-" evidence="2"/>
<keyword evidence="2" id="KW-0328">Glycosyltransferase</keyword>
<gene>
    <name evidence="2" type="ORF">MTX78_24630</name>
</gene>
<keyword evidence="3" id="KW-1185">Reference proteome</keyword>
<dbReference type="SUPFAM" id="SSF53448">
    <property type="entry name" value="Nucleotide-diphospho-sugar transferases"/>
    <property type="match status" value="1"/>
</dbReference>
<evidence type="ECO:0000313" key="2">
    <source>
        <dbReference type="EMBL" id="UOG77604.1"/>
    </source>
</evidence>
<organism evidence="2 3">
    <name type="scientific">Hymenobacter tibetensis</name>
    <dbReference type="NCBI Taxonomy" id="497967"/>
    <lineage>
        <taxon>Bacteria</taxon>
        <taxon>Pseudomonadati</taxon>
        <taxon>Bacteroidota</taxon>
        <taxon>Cytophagia</taxon>
        <taxon>Cytophagales</taxon>
        <taxon>Hymenobacteraceae</taxon>
        <taxon>Hymenobacter</taxon>
    </lineage>
</organism>
<dbReference type="PANTHER" id="PTHR22916">
    <property type="entry name" value="GLYCOSYLTRANSFERASE"/>
    <property type="match status" value="1"/>
</dbReference>
<proteinExistence type="predicted"/>
<dbReference type="Pfam" id="PF00535">
    <property type="entry name" value="Glycos_transf_2"/>
    <property type="match status" value="1"/>
</dbReference>
<geneLocation type="plasmid" evidence="2 3">
    <name>unnamed4</name>
</geneLocation>
<evidence type="ECO:0000259" key="1">
    <source>
        <dbReference type="Pfam" id="PF00535"/>
    </source>
</evidence>
<evidence type="ECO:0000313" key="3">
    <source>
        <dbReference type="Proteomes" id="UP000831113"/>
    </source>
</evidence>
<dbReference type="EMBL" id="CP094673">
    <property type="protein sequence ID" value="UOG77604.1"/>
    <property type="molecule type" value="Genomic_DNA"/>
</dbReference>
<reference evidence="2 3" key="1">
    <citation type="submission" date="2022-03" db="EMBL/GenBank/DDBJ databases">
        <title>Hymenobactersp. isolated from the air.</title>
        <authorList>
            <person name="Won M."/>
            <person name="Kwon S.-W."/>
        </authorList>
    </citation>
    <scope>NUCLEOTIDE SEQUENCE [LARGE SCALE GENOMIC DNA]</scope>
    <source>
        <strain evidence="2 3">KACC 21982</strain>
        <plasmid evidence="2 3">unnamed4</plasmid>
    </source>
</reference>
<dbReference type="GO" id="GO:0016757">
    <property type="term" value="F:glycosyltransferase activity"/>
    <property type="evidence" value="ECO:0007669"/>
    <property type="project" value="UniProtKB-KW"/>
</dbReference>
<dbReference type="RefSeq" id="WP_243803468.1">
    <property type="nucleotide sequence ID" value="NZ_CP094673.1"/>
</dbReference>
<feature type="domain" description="Glycosyltransferase 2-like" evidence="1">
    <location>
        <begin position="5"/>
        <end position="115"/>
    </location>
</feature>
<accession>A0ABY4D6F3</accession>
<sequence>MVDISVWITTYNHEEFIAQAIESVLMQQTTFTYELVIGEDCSTDGTRDIVLDYKARYPNKIRLLLPETNLGMVPMTKASYALCTGRYISWLDGDDYWTDPHKLQQQVEFLEAHPTFSLCFHKVMLLNQTLGSETDSGDPAYKELDNTLATKHLIYIYNPVYALSVVHRNVLGDALPDWLFTLPYPDWGFYLALSQYGNAKYLPQPMGVYRIHKGGAYSGQTFNHNASQIIKFFTLVKGPFQKEFGAEIDSVIRYYHSMLFKRNFKQFKLLEAAKHGILRLLR</sequence>